<organism evidence="6 7">
    <name type="scientific">Azospirillum brasilense</name>
    <dbReference type="NCBI Taxonomy" id="192"/>
    <lineage>
        <taxon>Bacteria</taxon>
        <taxon>Pseudomonadati</taxon>
        <taxon>Pseudomonadota</taxon>
        <taxon>Alphaproteobacteria</taxon>
        <taxon>Rhodospirillales</taxon>
        <taxon>Azospirillaceae</taxon>
        <taxon>Azospirillum</taxon>
    </lineage>
</organism>
<evidence type="ECO:0000256" key="5">
    <source>
        <dbReference type="HAMAP-Rule" id="MF_00902"/>
    </source>
</evidence>
<dbReference type="PANTHER" id="PTHR30371:SF0">
    <property type="entry name" value="SEC-INDEPENDENT PROTEIN TRANSLOCASE PROTEIN TATC, CHLOROPLASTIC-RELATED"/>
    <property type="match status" value="1"/>
</dbReference>
<proteinExistence type="inferred from homology"/>
<evidence type="ECO:0000313" key="7">
    <source>
        <dbReference type="Proteomes" id="UP000316083"/>
    </source>
</evidence>
<reference evidence="6 7" key="1">
    <citation type="submission" date="2019-06" db="EMBL/GenBank/DDBJ databases">
        <title>Genomic Encyclopedia of Type Strains, Phase IV (KMG-V): Genome sequencing to study the core and pangenomes of soil and plant-associated prokaryotes.</title>
        <authorList>
            <person name="Whitman W."/>
        </authorList>
    </citation>
    <scope>NUCLEOTIDE SEQUENCE [LARGE SCALE GENOMIC DNA]</scope>
    <source>
        <strain evidence="6 7">BR 11796</strain>
    </source>
</reference>
<dbReference type="AlphaFoldDB" id="A0A560BNB7"/>
<accession>A0A560BNB7</accession>
<dbReference type="InterPro" id="IPR002033">
    <property type="entry name" value="TatC"/>
</dbReference>
<protein>
    <recommendedName>
        <fullName evidence="5">Sec-independent protein translocase protein TatC</fullName>
    </recommendedName>
</protein>
<feature type="transmembrane region" description="Helical" evidence="5">
    <location>
        <begin position="33"/>
        <end position="51"/>
    </location>
</feature>
<feature type="transmembrane region" description="Helical" evidence="5">
    <location>
        <begin position="88"/>
        <end position="109"/>
    </location>
</feature>
<dbReference type="Proteomes" id="UP000316083">
    <property type="component" value="Unassembled WGS sequence"/>
</dbReference>
<keyword evidence="5" id="KW-0813">Transport</keyword>
<evidence type="ECO:0000313" key="6">
    <source>
        <dbReference type="EMBL" id="TWA74096.1"/>
    </source>
</evidence>
<keyword evidence="4 5" id="KW-0472">Membrane</keyword>
<feature type="transmembrane region" description="Helical" evidence="5">
    <location>
        <begin position="179"/>
        <end position="201"/>
    </location>
</feature>
<evidence type="ECO:0000256" key="3">
    <source>
        <dbReference type="ARBA" id="ARBA00022989"/>
    </source>
</evidence>
<dbReference type="HAMAP" id="MF_00902">
    <property type="entry name" value="TatC"/>
    <property type="match status" value="1"/>
</dbReference>
<dbReference type="GO" id="GO:0043953">
    <property type="term" value="P:protein transport by the Tat complex"/>
    <property type="evidence" value="ECO:0007669"/>
    <property type="project" value="UniProtKB-UniRule"/>
</dbReference>
<dbReference type="GO" id="GO:0009977">
    <property type="term" value="F:proton motive force dependent protein transmembrane transporter activity"/>
    <property type="evidence" value="ECO:0007669"/>
    <property type="project" value="TreeGrafter"/>
</dbReference>
<feature type="transmembrane region" description="Helical" evidence="5">
    <location>
        <begin position="121"/>
        <end position="143"/>
    </location>
</feature>
<keyword evidence="3 5" id="KW-1133">Transmembrane helix</keyword>
<comment type="subunit">
    <text evidence="5">The Tat system comprises two distinct complexes: a TatABC complex, containing multiple copies of TatA, TatB and TatC subunits, and a separate TatA complex, containing only TatA subunits. Substrates initially bind to the TatABC complex, which probably triggers association of the separate TatA complex to form the active translocon.</text>
</comment>
<keyword evidence="2 5" id="KW-0812">Transmembrane</keyword>
<dbReference type="GO" id="GO:0065002">
    <property type="term" value="P:intracellular protein transmembrane transport"/>
    <property type="evidence" value="ECO:0007669"/>
    <property type="project" value="TreeGrafter"/>
</dbReference>
<comment type="function">
    <text evidence="5">Part of the twin-arginine translocation (Tat) system that transports large folded proteins containing a characteristic twin-arginine motif in their signal peptide across membranes. Together with TatB, TatC is part of a receptor directly interacting with Tat signal peptides.</text>
</comment>
<keyword evidence="5" id="KW-1003">Cell membrane</keyword>
<sequence length="273" mass="30789">MSGETRMTGESDDELEESKMPLIDHLVELRNRLMYATLAILIAFFVCYAFSDRIYNFLVQPLADILAGQGRRMIYTGLTEAFFTYVKVAFWAGCFLSFPIVASQIWMFVAPGLYKHERKAFLPFLVATPILFFMGGAMVYYFIFPLAWRFFLGFEFHPGMDASALPIEFEARVSEYLGLVMHLIFAFGLAFQLPVLLTLLIRAGLLTTETLAAKRRYAIVFVFIVAAVLTPPDVISQVGLAIPLLALYEVSILIGRRIEKTRGDADETEAEQA</sequence>
<evidence type="ECO:0000256" key="1">
    <source>
        <dbReference type="ARBA" id="ARBA00004141"/>
    </source>
</evidence>
<dbReference type="InterPro" id="IPR019820">
    <property type="entry name" value="Sec-indep_translocase_CS"/>
</dbReference>
<comment type="caution">
    <text evidence="6">The sequence shown here is derived from an EMBL/GenBank/DDBJ whole genome shotgun (WGS) entry which is preliminary data.</text>
</comment>
<dbReference type="Pfam" id="PF00902">
    <property type="entry name" value="TatC"/>
    <property type="match status" value="1"/>
</dbReference>
<keyword evidence="5" id="KW-0653">Protein transport</keyword>
<dbReference type="PROSITE" id="PS01218">
    <property type="entry name" value="TATC"/>
    <property type="match status" value="1"/>
</dbReference>
<comment type="similarity">
    <text evidence="5">Belongs to the TatC family.</text>
</comment>
<evidence type="ECO:0000256" key="4">
    <source>
        <dbReference type="ARBA" id="ARBA00023136"/>
    </source>
</evidence>
<dbReference type="PRINTS" id="PR01840">
    <property type="entry name" value="TATCFAMILY"/>
</dbReference>
<dbReference type="PANTHER" id="PTHR30371">
    <property type="entry name" value="SEC-INDEPENDENT PROTEIN TRANSLOCASE PROTEIN TATC"/>
    <property type="match status" value="1"/>
</dbReference>
<comment type="subcellular location">
    <subcellularLocation>
        <location evidence="5">Cell membrane</location>
        <topology evidence="5">Multi-pass membrane protein</topology>
    </subcellularLocation>
    <subcellularLocation>
        <location evidence="1">Membrane</location>
        <topology evidence="1">Multi-pass membrane protein</topology>
    </subcellularLocation>
</comment>
<keyword evidence="5" id="KW-0811">Translocation</keyword>
<dbReference type="GO" id="GO:0033281">
    <property type="term" value="C:TAT protein transport complex"/>
    <property type="evidence" value="ECO:0007669"/>
    <property type="project" value="UniProtKB-UniRule"/>
</dbReference>
<comment type="caution">
    <text evidence="5">Lacks conserved residue(s) required for the propagation of feature annotation.</text>
</comment>
<evidence type="ECO:0000256" key="2">
    <source>
        <dbReference type="ARBA" id="ARBA00022692"/>
    </source>
</evidence>
<gene>
    <name evidence="5" type="primary">tatC</name>
    <name evidence="6" type="ORF">FBZ82_101110</name>
</gene>
<dbReference type="NCBIfam" id="TIGR00945">
    <property type="entry name" value="tatC"/>
    <property type="match status" value="1"/>
</dbReference>
<dbReference type="EMBL" id="VITF01000001">
    <property type="protein sequence ID" value="TWA74096.1"/>
    <property type="molecule type" value="Genomic_DNA"/>
</dbReference>
<name>A0A560BNB7_AZOBR</name>